<accession>A0A8H4TVS9</accession>
<dbReference type="OrthoDB" id="2351791at2759"/>
<dbReference type="GO" id="GO:0022857">
    <property type="term" value="F:transmembrane transporter activity"/>
    <property type="evidence" value="ECO:0007669"/>
    <property type="project" value="InterPro"/>
</dbReference>
<dbReference type="Pfam" id="PF07690">
    <property type="entry name" value="MFS_1"/>
    <property type="match status" value="1"/>
</dbReference>
<evidence type="ECO:0000313" key="9">
    <source>
        <dbReference type="EMBL" id="KAF4964917.1"/>
    </source>
</evidence>
<evidence type="ECO:0000256" key="1">
    <source>
        <dbReference type="ARBA" id="ARBA00004141"/>
    </source>
</evidence>
<gene>
    <name evidence="9" type="ORF">FSARC_7189</name>
</gene>
<protein>
    <recommendedName>
        <fullName evidence="8">Major facilitator superfamily (MFS) profile domain-containing protein</fullName>
    </recommendedName>
</protein>
<feature type="transmembrane region" description="Helical" evidence="7">
    <location>
        <begin position="383"/>
        <end position="407"/>
    </location>
</feature>
<evidence type="ECO:0000256" key="2">
    <source>
        <dbReference type="ARBA" id="ARBA00022692"/>
    </source>
</evidence>
<dbReference type="PANTHER" id="PTHR23501">
    <property type="entry name" value="MAJOR FACILITATOR SUPERFAMILY"/>
    <property type="match status" value="1"/>
</dbReference>
<sequence length="585" mass="63395">MASNMLEDSENGPPPIAIQEPKAKPLHKVSILVVLNTVALVQAFDATCICVTLPALARELDASFSESLSMGSVFLLATAISQPIFAELAHVVGRRPAYIASLVIFISGTILCGAAKSSIMLLAGRSVQGVGSGGPQALSGMILADMFTIRERSRWMAYQNVFWALGTIAGPLVGGAIVENKDSEWRWIFWCTLPFLGGSLLGAMLLLGYDKEQRNLRLIKNLDWIGILLYIISSVSILLPLTWGGSRFPWKSVQVIVPIVVSISGFVALGVYERIAERPMFRRSMFRNRSTILQFINATIHGILLWMVMYYLAVYFLAVRGKSPLMTGVWALPATITVAPMAAIVGLVAFKTGEYQGFLVGGWGLLVAIFGVMTILGQDTSSSAIVVIILVLGIAMGLLIPVMSIGVQASVEEGDVGHAISMIYVLRTMGQCMGIAIGITVFSDSLNKELKNMGLDMDQVRNTMKIINTSVEQGGFVHEITTSAVVIALRRLWMAGSIMAGLAFVLCLFARCPKLPEDSNSDGENEPVPESGFSDTAIGRVWGWFDNYRTRRNPIQQDLELSQRQESKHGTGSVVDGPTNVPCPN</sequence>
<feature type="transmembrane region" description="Helical" evidence="7">
    <location>
        <begin position="292"/>
        <end position="318"/>
    </location>
</feature>
<dbReference type="Proteomes" id="UP000622797">
    <property type="component" value="Unassembled WGS sequence"/>
</dbReference>
<dbReference type="PANTHER" id="PTHR23501:SF59">
    <property type="entry name" value="MAJOR FACILITATOR SUPERFAMILY (MFS) PROFILE DOMAIN-CONTAINING PROTEIN-RELATED"/>
    <property type="match status" value="1"/>
</dbReference>
<feature type="transmembrane region" description="Helical" evidence="7">
    <location>
        <begin position="357"/>
        <end position="377"/>
    </location>
</feature>
<feature type="transmembrane region" description="Helical" evidence="7">
    <location>
        <begin position="97"/>
        <end position="115"/>
    </location>
</feature>
<feature type="transmembrane region" description="Helical" evidence="7">
    <location>
        <begin position="68"/>
        <end position="85"/>
    </location>
</feature>
<name>A0A8H4TVS9_9HYPO</name>
<keyword evidence="2 7" id="KW-0812">Transmembrane</keyword>
<dbReference type="SUPFAM" id="SSF103473">
    <property type="entry name" value="MFS general substrate transporter"/>
    <property type="match status" value="1"/>
</dbReference>
<feature type="transmembrane region" description="Helical" evidence="7">
    <location>
        <begin position="31"/>
        <end position="56"/>
    </location>
</feature>
<reference evidence="9" key="1">
    <citation type="journal article" date="2020" name="BMC Genomics">
        <title>Correction to: Identification and distribution of gene clusters required for synthesis of sphingolipid metabolism inhibitors in diverse species of the filamentous fungus Fusarium.</title>
        <authorList>
            <person name="Kim H.S."/>
            <person name="Lohmar J.M."/>
            <person name="Busman M."/>
            <person name="Brown D.W."/>
            <person name="Naumann T.A."/>
            <person name="Divon H.H."/>
            <person name="Lysoe E."/>
            <person name="Uhlig S."/>
            <person name="Proctor R.H."/>
        </authorList>
    </citation>
    <scope>NUCLEOTIDE SEQUENCE</scope>
    <source>
        <strain evidence="9">NRRL 20472</strain>
    </source>
</reference>
<evidence type="ECO:0000256" key="7">
    <source>
        <dbReference type="SAM" id="Phobius"/>
    </source>
</evidence>
<feature type="transmembrane region" description="Helical" evidence="7">
    <location>
        <begin position="492"/>
        <end position="510"/>
    </location>
</feature>
<dbReference type="PROSITE" id="PS50850">
    <property type="entry name" value="MFS"/>
    <property type="match status" value="1"/>
</dbReference>
<dbReference type="Gene3D" id="1.20.1720.10">
    <property type="entry name" value="Multidrug resistance protein D"/>
    <property type="match status" value="1"/>
</dbReference>
<comment type="caution">
    <text evidence="9">The sequence shown here is derived from an EMBL/GenBank/DDBJ whole genome shotgun (WGS) entry which is preliminary data.</text>
</comment>
<proteinExistence type="predicted"/>
<dbReference type="InterPro" id="IPR036259">
    <property type="entry name" value="MFS_trans_sf"/>
</dbReference>
<evidence type="ECO:0000313" key="10">
    <source>
        <dbReference type="Proteomes" id="UP000622797"/>
    </source>
</evidence>
<feature type="transmembrane region" description="Helical" evidence="7">
    <location>
        <begin position="221"/>
        <end position="243"/>
    </location>
</feature>
<feature type="transmembrane region" description="Helical" evidence="7">
    <location>
        <begin position="255"/>
        <end position="272"/>
    </location>
</feature>
<comment type="subcellular location">
    <subcellularLocation>
        <location evidence="1">Membrane</location>
        <topology evidence="1">Multi-pass membrane protein</topology>
    </subcellularLocation>
</comment>
<evidence type="ECO:0000256" key="6">
    <source>
        <dbReference type="SAM" id="MobiDB-lite"/>
    </source>
</evidence>
<feature type="transmembrane region" description="Helical" evidence="7">
    <location>
        <begin position="330"/>
        <end position="350"/>
    </location>
</feature>
<dbReference type="AlphaFoldDB" id="A0A8H4TVS9"/>
<keyword evidence="3 7" id="KW-1133">Transmembrane helix</keyword>
<dbReference type="Gene3D" id="1.20.1250.20">
    <property type="entry name" value="MFS general substrate transporter like domains"/>
    <property type="match status" value="1"/>
</dbReference>
<feature type="transmembrane region" description="Helical" evidence="7">
    <location>
        <begin position="419"/>
        <end position="442"/>
    </location>
</feature>
<keyword evidence="10" id="KW-1185">Reference proteome</keyword>
<organism evidence="9 10">
    <name type="scientific">Fusarium sarcochroum</name>
    <dbReference type="NCBI Taxonomy" id="1208366"/>
    <lineage>
        <taxon>Eukaryota</taxon>
        <taxon>Fungi</taxon>
        <taxon>Dikarya</taxon>
        <taxon>Ascomycota</taxon>
        <taxon>Pezizomycotina</taxon>
        <taxon>Sordariomycetes</taxon>
        <taxon>Hypocreomycetidae</taxon>
        <taxon>Hypocreales</taxon>
        <taxon>Nectriaceae</taxon>
        <taxon>Fusarium</taxon>
        <taxon>Fusarium lateritium species complex</taxon>
    </lineage>
</organism>
<dbReference type="InterPro" id="IPR020846">
    <property type="entry name" value="MFS_dom"/>
</dbReference>
<dbReference type="GO" id="GO:0005886">
    <property type="term" value="C:plasma membrane"/>
    <property type="evidence" value="ECO:0007669"/>
    <property type="project" value="TreeGrafter"/>
</dbReference>
<feature type="region of interest" description="Disordered" evidence="6">
    <location>
        <begin position="556"/>
        <end position="585"/>
    </location>
</feature>
<dbReference type="EMBL" id="JABEXW010000382">
    <property type="protein sequence ID" value="KAF4964917.1"/>
    <property type="molecule type" value="Genomic_DNA"/>
</dbReference>
<dbReference type="InterPro" id="IPR011701">
    <property type="entry name" value="MFS"/>
</dbReference>
<feature type="transmembrane region" description="Helical" evidence="7">
    <location>
        <begin position="155"/>
        <end position="175"/>
    </location>
</feature>
<evidence type="ECO:0000259" key="8">
    <source>
        <dbReference type="PROSITE" id="PS50850"/>
    </source>
</evidence>
<evidence type="ECO:0000256" key="3">
    <source>
        <dbReference type="ARBA" id="ARBA00022989"/>
    </source>
</evidence>
<evidence type="ECO:0000256" key="4">
    <source>
        <dbReference type="ARBA" id="ARBA00023136"/>
    </source>
</evidence>
<keyword evidence="5" id="KW-0325">Glycoprotein</keyword>
<keyword evidence="4 7" id="KW-0472">Membrane</keyword>
<feature type="transmembrane region" description="Helical" evidence="7">
    <location>
        <begin position="187"/>
        <end position="209"/>
    </location>
</feature>
<evidence type="ECO:0000256" key="5">
    <source>
        <dbReference type="ARBA" id="ARBA00023180"/>
    </source>
</evidence>
<feature type="domain" description="Major facilitator superfamily (MFS) profile" evidence="8">
    <location>
        <begin position="31"/>
        <end position="513"/>
    </location>
</feature>
<reference evidence="9" key="2">
    <citation type="submission" date="2020-05" db="EMBL/GenBank/DDBJ databases">
        <authorList>
            <person name="Kim H.-S."/>
            <person name="Proctor R.H."/>
            <person name="Brown D.W."/>
        </authorList>
    </citation>
    <scope>NUCLEOTIDE SEQUENCE</scope>
    <source>
        <strain evidence="9">NRRL 20472</strain>
    </source>
</reference>